<dbReference type="NCBIfam" id="TIGR00318">
    <property type="entry name" value="cyaB"/>
    <property type="match status" value="1"/>
</dbReference>
<dbReference type="SUPFAM" id="SSF55154">
    <property type="entry name" value="CYTH-like phosphatases"/>
    <property type="match status" value="1"/>
</dbReference>
<reference evidence="3" key="1">
    <citation type="submission" date="2025-08" db="UniProtKB">
        <authorList>
            <consortium name="RefSeq"/>
        </authorList>
    </citation>
    <scope>IDENTIFICATION</scope>
</reference>
<name>A0AAJ6YC16_9HYME</name>
<dbReference type="RefSeq" id="XP_011494698.1">
    <property type="nucleotide sequence ID" value="XM_011496396.1"/>
</dbReference>
<dbReference type="GO" id="GO:0016462">
    <property type="term" value="F:pyrophosphatase activity"/>
    <property type="evidence" value="ECO:0007669"/>
    <property type="project" value="UniProtKB-ARBA"/>
</dbReference>
<accession>A0AAJ6YC16</accession>
<dbReference type="GeneID" id="105359738"/>
<dbReference type="SMART" id="SM01118">
    <property type="entry name" value="CYTH"/>
    <property type="match status" value="1"/>
</dbReference>
<evidence type="ECO:0000313" key="3">
    <source>
        <dbReference type="RefSeq" id="XP_011494698.1"/>
    </source>
</evidence>
<dbReference type="Proteomes" id="UP000695007">
    <property type="component" value="Unplaced"/>
</dbReference>
<gene>
    <name evidence="3" type="primary">LOC105359738</name>
</gene>
<dbReference type="PANTHER" id="PTHR21028:SF2">
    <property type="entry name" value="CYTH DOMAIN-CONTAINING PROTEIN"/>
    <property type="match status" value="1"/>
</dbReference>
<organism evidence="2 3">
    <name type="scientific">Ceratosolen solmsi marchali</name>
    <dbReference type="NCBI Taxonomy" id="326594"/>
    <lineage>
        <taxon>Eukaryota</taxon>
        <taxon>Metazoa</taxon>
        <taxon>Ecdysozoa</taxon>
        <taxon>Arthropoda</taxon>
        <taxon>Hexapoda</taxon>
        <taxon>Insecta</taxon>
        <taxon>Pterygota</taxon>
        <taxon>Neoptera</taxon>
        <taxon>Endopterygota</taxon>
        <taxon>Hymenoptera</taxon>
        <taxon>Apocrita</taxon>
        <taxon>Proctotrupomorpha</taxon>
        <taxon>Chalcidoidea</taxon>
        <taxon>Agaonidae</taxon>
        <taxon>Agaoninae</taxon>
        <taxon>Ceratosolen</taxon>
    </lineage>
</organism>
<dbReference type="CDD" id="cd07890">
    <property type="entry name" value="CYTH-like_AC_IV-like"/>
    <property type="match status" value="1"/>
</dbReference>
<keyword evidence="2" id="KW-1185">Reference proteome</keyword>
<dbReference type="InterPro" id="IPR033469">
    <property type="entry name" value="CYTH-like_dom_sf"/>
</dbReference>
<dbReference type="PANTHER" id="PTHR21028">
    <property type="entry name" value="SI:CH211-156B7.4"/>
    <property type="match status" value="1"/>
</dbReference>
<proteinExistence type="predicted"/>
<dbReference type="InterPro" id="IPR008173">
    <property type="entry name" value="Adenylyl_cyclase_CyaB"/>
</dbReference>
<dbReference type="PROSITE" id="PS51707">
    <property type="entry name" value="CYTH"/>
    <property type="match status" value="1"/>
</dbReference>
<feature type="domain" description="CYTH" evidence="1">
    <location>
        <begin position="1"/>
        <end position="176"/>
    </location>
</feature>
<dbReference type="Pfam" id="PF01928">
    <property type="entry name" value="CYTH"/>
    <property type="match status" value="1"/>
</dbReference>
<evidence type="ECO:0000313" key="2">
    <source>
        <dbReference type="Proteomes" id="UP000695007"/>
    </source>
</evidence>
<dbReference type="InterPro" id="IPR023577">
    <property type="entry name" value="CYTH_domain"/>
</dbReference>
<dbReference type="AlphaFoldDB" id="A0AAJ6YC16"/>
<dbReference type="KEGG" id="csol:105359738"/>
<evidence type="ECO:0000259" key="1">
    <source>
        <dbReference type="PROSITE" id="PS51707"/>
    </source>
</evidence>
<sequence length="176" mass="20156">MKNIEIKAKVDNLDEIEKKVKELSNKPVIVIDQYDIFFNLPIAQANFGSKLKLRQFQDSTGELIFYQRPDSKGPKLSVYSKIQLSGDKFQELKHILTMANGIKGTVKKVRHLYIIDQTRIHIDHVIGLGNFIELEVVLDDTEDPNIGKEIAMKLMKDFGISENCLLSEAYLDMMKL</sequence>
<dbReference type="Gene3D" id="2.40.320.10">
    <property type="entry name" value="Hypothetical Protein Pfu-838710-001"/>
    <property type="match status" value="1"/>
</dbReference>
<protein>
    <submittedName>
        <fullName evidence="3">Uncharacterized protein LOC105359738</fullName>
    </submittedName>
</protein>